<gene>
    <name evidence="2" type="ORF">BI364_16120</name>
</gene>
<feature type="region of interest" description="Disordered" evidence="1">
    <location>
        <begin position="171"/>
        <end position="190"/>
    </location>
</feature>
<dbReference type="Proteomes" id="UP000095401">
    <property type="component" value="Chromosome"/>
</dbReference>
<proteinExistence type="predicted"/>
<keyword evidence="3" id="KW-1185">Reference proteome</keyword>
<protein>
    <submittedName>
        <fullName evidence="2">Uncharacterized protein</fullName>
    </submittedName>
</protein>
<reference evidence="3" key="1">
    <citation type="submission" date="2016-09" db="EMBL/GenBank/DDBJ databases">
        <title>Acidihalobacter prosperus F5.</title>
        <authorList>
            <person name="Khaleque H.N."/>
            <person name="Ramsay J.P."/>
            <person name="Kaksonen A.H."/>
            <person name="Boxall N.J."/>
            <person name="Watkin E.L.J."/>
        </authorList>
    </citation>
    <scope>NUCLEOTIDE SEQUENCE [LARGE SCALE GENOMIC DNA]</scope>
    <source>
        <strain evidence="3">F5</strain>
    </source>
</reference>
<dbReference type="KEGG" id="aprs:BI364_16120"/>
<evidence type="ECO:0000313" key="3">
    <source>
        <dbReference type="Proteomes" id="UP000095401"/>
    </source>
</evidence>
<accession>A0A1D8IS72</accession>
<name>A0A1D8IS72_9GAMM</name>
<dbReference type="AlphaFoldDB" id="A0A1D8IS72"/>
<organism evidence="2 3">
    <name type="scientific">Acidihalobacter yilgarnensis</name>
    <dbReference type="NCBI Taxonomy" id="2819280"/>
    <lineage>
        <taxon>Bacteria</taxon>
        <taxon>Pseudomonadati</taxon>
        <taxon>Pseudomonadota</taxon>
        <taxon>Gammaproteobacteria</taxon>
        <taxon>Chromatiales</taxon>
        <taxon>Ectothiorhodospiraceae</taxon>
        <taxon>Acidihalobacter</taxon>
    </lineage>
</organism>
<sequence length="190" mass="21078">MSDLILEPTIAALWQRLVREGANDTGHPLDAHLEAYLMMLLQRFSRRPELARTLMALEYLKAQTMTGSLRAEHLRDVGDQCLLFAGLFPGIARRRRVGIDYFIDLGRSAYLDLAGALNQGSGQLFRTLAAAFVSLMDTLNAMRARPAFEALSALDQFELWSNSGSQAARRALAHRTDATPIPTPRGTRAH</sequence>
<evidence type="ECO:0000256" key="1">
    <source>
        <dbReference type="SAM" id="MobiDB-lite"/>
    </source>
</evidence>
<dbReference type="EMBL" id="CP017415">
    <property type="protein sequence ID" value="AOU99257.1"/>
    <property type="molecule type" value="Genomic_DNA"/>
</dbReference>
<dbReference type="RefSeq" id="WP_070079607.1">
    <property type="nucleotide sequence ID" value="NZ_CP017415.1"/>
</dbReference>
<evidence type="ECO:0000313" key="2">
    <source>
        <dbReference type="EMBL" id="AOU99257.1"/>
    </source>
</evidence>